<gene>
    <name evidence="1" type="ORF">PAI11_07530</name>
</gene>
<proteinExistence type="predicted"/>
<evidence type="ECO:0000313" key="2">
    <source>
        <dbReference type="Proteomes" id="UP000005143"/>
    </source>
</evidence>
<organism evidence="1 2">
    <name type="scientific">Patulibacter medicamentivorans</name>
    <dbReference type="NCBI Taxonomy" id="1097667"/>
    <lineage>
        <taxon>Bacteria</taxon>
        <taxon>Bacillati</taxon>
        <taxon>Actinomycetota</taxon>
        <taxon>Thermoleophilia</taxon>
        <taxon>Solirubrobacterales</taxon>
        <taxon>Patulibacteraceae</taxon>
        <taxon>Patulibacter</taxon>
    </lineage>
</organism>
<accession>H0E1U1</accession>
<name>H0E1U1_9ACTN</name>
<evidence type="ECO:0000313" key="1">
    <source>
        <dbReference type="EMBL" id="EHN12363.1"/>
    </source>
</evidence>
<sequence>MIAERDGDAARLARRARDLAVDSVAAWATLETPDGRFRDPLSGGRPTTGYGRVMLGYALMRAGLLTDREPLYVAGARALARRNPPSSQSFRALGLLATLEHVPEPPRTIRRELTRYLRGYQPTAAKSGEAGAAAGAGRDRRPYSNLKLVEALSVSMLLRTGLRSTVPGTRLANPAAARAFVRAVVGPEVARAIGPDLRARTAGGRLVGGILSDPPTYPLAYHALSTWALARTVRELGPAAPPSARRSLRRALDALSVLMAPDGQLAWYGRGQNQVWVPAIAAAAAAEGARAFAAEPAFAGRLLAVVDRALELLQRRYRQDDGPLRLVDQAPGSPLRRDMVGIDPYAGNVVYGGLAAYGLLEALDALATLPTDLRSGRLPADDDLQVVDPTTSHLAVVRRGPLWFAVHGIAQHRRDIRYDVGLLRLERQDGDGWRNALSPRPITLTGDARLRSAGPQVVIGGETGYPVGERIDARRDGTIVVGGGFRTRAGAWLARGVRFTWQPRGTALRLTVSGLPAGTTALRTTVFAPRAGLRLEGRDLVTAAGLRVRFPGPVGLAIRGGFHNAPDHDLAAAVARVAPHGSSVVLDYLTG</sequence>
<dbReference type="EMBL" id="AGUD01000032">
    <property type="protein sequence ID" value="EHN12363.1"/>
    <property type="molecule type" value="Genomic_DNA"/>
</dbReference>
<reference evidence="1 2" key="1">
    <citation type="journal article" date="2013" name="Biodegradation">
        <title>Quantitative proteomic analysis of ibuprofen-degrading Patulibacter sp. strain I11.</title>
        <authorList>
            <person name="Almeida B."/>
            <person name="Kjeldal H."/>
            <person name="Lolas I."/>
            <person name="Knudsen A.D."/>
            <person name="Carvalho G."/>
            <person name="Nielsen K.L."/>
            <person name="Barreto Crespo M.T."/>
            <person name="Stensballe A."/>
            <person name="Nielsen J.L."/>
        </authorList>
    </citation>
    <scope>NUCLEOTIDE SEQUENCE [LARGE SCALE GENOMIC DNA]</scope>
    <source>
        <strain evidence="1 2">I11</strain>
    </source>
</reference>
<comment type="caution">
    <text evidence="1">The sequence shown here is derived from an EMBL/GenBank/DDBJ whole genome shotgun (WGS) entry which is preliminary data.</text>
</comment>
<dbReference type="AlphaFoldDB" id="H0E1U1"/>
<keyword evidence="2" id="KW-1185">Reference proteome</keyword>
<dbReference type="Proteomes" id="UP000005143">
    <property type="component" value="Unassembled WGS sequence"/>
</dbReference>
<protein>
    <submittedName>
        <fullName evidence="1">Uncharacterized protein</fullName>
    </submittedName>
</protein>